<evidence type="ECO:0000313" key="2">
    <source>
        <dbReference type="Proteomes" id="UP000509636"/>
    </source>
</evidence>
<sequence length="124" mass="15079">MYTPKFIEHYLVDLLKINEGLHRRLVSNQQIILIDRYKDLFHSLDNELQNYLKSIVNYDEKLHDYLKDYRHYYSYYFPPSEKLTYQKDNIFNISNFVLQLHKSFIMFKIGIPSSEIVSLLKITH</sequence>
<dbReference type="EMBL" id="CP054550">
    <property type="protein sequence ID" value="QKQ28787.1"/>
    <property type="molecule type" value="Genomic_DNA"/>
</dbReference>
<protein>
    <submittedName>
        <fullName evidence="1">Uncharacterized protein</fullName>
    </submittedName>
</protein>
<proteinExistence type="predicted"/>
<organism evidence="1 2">
    <name type="scientific">Staphylococcus hominis</name>
    <dbReference type="NCBI Taxonomy" id="1290"/>
    <lineage>
        <taxon>Bacteria</taxon>
        <taxon>Bacillati</taxon>
        <taxon>Bacillota</taxon>
        <taxon>Bacilli</taxon>
        <taxon>Bacillales</taxon>
        <taxon>Staphylococcaceae</taxon>
        <taxon>Staphylococcus</taxon>
    </lineage>
</organism>
<name>A0A6N0I2F3_STAHO</name>
<reference evidence="1 2" key="1">
    <citation type="submission" date="2019-09" db="EMBL/GenBank/DDBJ databases">
        <title>FDA dAtabase for Regulatory Grade micrObial Sequences (FDA-ARGOS): Supporting development and validation of Infectious Disease Dx tests.</title>
        <authorList>
            <person name="Sciortino C."/>
            <person name="Tallon L."/>
            <person name="Sadzewicz L."/>
            <person name="Vavikolanu K."/>
            <person name="Mehta A."/>
            <person name="Aluvathingal J."/>
            <person name="Nadendla S."/>
            <person name="Nandy P."/>
            <person name="Geyer C."/>
            <person name="Yan Y."/>
            <person name="Sichtig H."/>
        </authorList>
    </citation>
    <scope>NUCLEOTIDE SEQUENCE [LARGE SCALE GENOMIC DNA]</scope>
    <source>
        <strain evidence="1 2">FDAARGOS_661</strain>
    </source>
</reference>
<evidence type="ECO:0000313" key="1">
    <source>
        <dbReference type="EMBL" id="QKQ28787.1"/>
    </source>
</evidence>
<dbReference type="AlphaFoldDB" id="A0A6N0I2F3"/>
<accession>A0A6N0I2F3</accession>
<dbReference type="Proteomes" id="UP000509636">
    <property type="component" value="Chromosome"/>
</dbReference>
<gene>
    <name evidence="1" type="ORF">FOB69_04465</name>
</gene>